<dbReference type="PANTHER" id="PTHR47074:SF75">
    <property type="entry name" value="RNASE H TYPE-1 DOMAIN-CONTAINING PROTEIN"/>
    <property type="match status" value="1"/>
</dbReference>
<evidence type="ECO:0000259" key="1">
    <source>
        <dbReference type="Pfam" id="PF13456"/>
    </source>
</evidence>
<dbReference type="SUPFAM" id="SSF53098">
    <property type="entry name" value="Ribonuclease H-like"/>
    <property type="match status" value="1"/>
</dbReference>
<feature type="domain" description="RNase H type-1" evidence="1">
    <location>
        <begin position="242"/>
        <end position="352"/>
    </location>
</feature>
<dbReference type="Pfam" id="PF13456">
    <property type="entry name" value="RVT_3"/>
    <property type="match status" value="1"/>
</dbReference>
<accession>A0A6J5WZT3</accession>
<dbReference type="InterPro" id="IPR012337">
    <property type="entry name" value="RNaseH-like_sf"/>
</dbReference>
<sequence>MLLKLGGLGFRNIEDFNQALLAKQFGRVFMNPNVEVYPSFVWKSLLWGRELLMAGLRWGVGNGLLISIYDDKWVPLPHLFRITTPPRLPLNTRVCDLINDSGHWDRELVNASFWKHEADAVLSIPMEYVLWNEDRLVWHYEKKDREDEEVGASSSNFENIWLRLWRMQVATKVKRVVSNPICFKCYQAPETVLHALWDCPATREEMAEEFFHANCTSLCSTQEGSNLVVNWERPPAQFFKMNVDGALKTDDSVRGLGVVIRDDRGELIAATAKPVCGMFTSSVTELFAIRFDLQLAMDLGLKHIRMAFQCDADLGYEGVLVNEIHVLANSFHSCFGKFRPRTCDRAAHSLAWFALSISDVIVWMEDGPEWLSLILTNDVMLIS</sequence>
<organism evidence="2 3">
    <name type="scientific">Prunus armeniaca</name>
    <name type="common">Apricot</name>
    <name type="synonym">Armeniaca vulgaris</name>
    <dbReference type="NCBI Taxonomy" id="36596"/>
    <lineage>
        <taxon>Eukaryota</taxon>
        <taxon>Viridiplantae</taxon>
        <taxon>Streptophyta</taxon>
        <taxon>Embryophyta</taxon>
        <taxon>Tracheophyta</taxon>
        <taxon>Spermatophyta</taxon>
        <taxon>Magnoliopsida</taxon>
        <taxon>eudicotyledons</taxon>
        <taxon>Gunneridae</taxon>
        <taxon>Pentapetalae</taxon>
        <taxon>rosids</taxon>
        <taxon>fabids</taxon>
        <taxon>Rosales</taxon>
        <taxon>Rosaceae</taxon>
        <taxon>Amygdaloideae</taxon>
        <taxon>Amygdaleae</taxon>
        <taxon>Prunus</taxon>
    </lineage>
</organism>
<dbReference type="EMBL" id="CAEKKB010000003">
    <property type="protein sequence ID" value="CAB4304494.1"/>
    <property type="molecule type" value="Genomic_DNA"/>
</dbReference>
<reference evidence="3" key="1">
    <citation type="journal article" date="2020" name="Genome Biol.">
        <title>Gamete binning: chromosome-level and haplotype-resolved genome assembly enabled by high-throughput single-cell sequencing of gamete genomes.</title>
        <authorList>
            <person name="Campoy J.A."/>
            <person name="Sun H."/>
            <person name="Goel M."/>
            <person name="Jiao W.-B."/>
            <person name="Folz-Donahue K."/>
            <person name="Wang N."/>
            <person name="Rubio M."/>
            <person name="Liu C."/>
            <person name="Kukat C."/>
            <person name="Ruiz D."/>
            <person name="Huettel B."/>
            <person name="Schneeberger K."/>
        </authorList>
    </citation>
    <scope>NUCLEOTIDE SEQUENCE [LARGE SCALE GENOMIC DNA]</scope>
    <source>
        <strain evidence="3">cv. Rojo Pasion</strain>
    </source>
</reference>
<dbReference type="Proteomes" id="UP000507245">
    <property type="component" value="Unassembled WGS sequence"/>
</dbReference>
<dbReference type="CDD" id="cd06222">
    <property type="entry name" value="RNase_H_like"/>
    <property type="match status" value="1"/>
</dbReference>
<dbReference type="InterPro" id="IPR044730">
    <property type="entry name" value="RNase_H-like_dom_plant"/>
</dbReference>
<dbReference type="GO" id="GO:0004523">
    <property type="term" value="F:RNA-DNA hybrid ribonuclease activity"/>
    <property type="evidence" value="ECO:0007669"/>
    <property type="project" value="InterPro"/>
</dbReference>
<gene>
    <name evidence="2" type="ORF">ORAREDHAP_LOCUS22097</name>
</gene>
<dbReference type="PANTHER" id="PTHR47074">
    <property type="entry name" value="BNAC02G40300D PROTEIN"/>
    <property type="match status" value="1"/>
</dbReference>
<name>A0A6J5WZT3_PRUAR</name>
<proteinExistence type="predicted"/>
<dbReference type="AlphaFoldDB" id="A0A6J5WZT3"/>
<protein>
    <recommendedName>
        <fullName evidence="1">RNase H type-1 domain-containing protein</fullName>
    </recommendedName>
</protein>
<dbReference type="Gene3D" id="3.30.420.10">
    <property type="entry name" value="Ribonuclease H-like superfamily/Ribonuclease H"/>
    <property type="match status" value="1"/>
</dbReference>
<keyword evidence="3" id="KW-1185">Reference proteome</keyword>
<dbReference type="OrthoDB" id="1747281at2759"/>
<dbReference type="InterPro" id="IPR036397">
    <property type="entry name" value="RNaseH_sf"/>
</dbReference>
<dbReference type="GO" id="GO:0003676">
    <property type="term" value="F:nucleic acid binding"/>
    <property type="evidence" value="ECO:0007669"/>
    <property type="project" value="InterPro"/>
</dbReference>
<evidence type="ECO:0000313" key="2">
    <source>
        <dbReference type="EMBL" id="CAB4304494.1"/>
    </source>
</evidence>
<dbReference type="InterPro" id="IPR002156">
    <property type="entry name" value="RNaseH_domain"/>
</dbReference>
<dbReference type="InterPro" id="IPR052929">
    <property type="entry name" value="RNase_H-like_EbsB-rel"/>
</dbReference>
<evidence type="ECO:0000313" key="3">
    <source>
        <dbReference type="Proteomes" id="UP000507245"/>
    </source>
</evidence>